<evidence type="ECO:0000259" key="6">
    <source>
        <dbReference type="PROSITE" id="PS51755"/>
    </source>
</evidence>
<name>S9QUX1_9RHOB</name>
<dbReference type="PANTHER" id="PTHR44227">
    <property type="match status" value="1"/>
</dbReference>
<proteinExistence type="predicted"/>
<dbReference type="InterPro" id="IPR036388">
    <property type="entry name" value="WH-like_DNA-bd_sf"/>
</dbReference>
<dbReference type="SMART" id="SM00862">
    <property type="entry name" value="Trans_reg_C"/>
    <property type="match status" value="1"/>
</dbReference>
<dbReference type="eggNOG" id="COG0457">
    <property type="taxonomic scope" value="Bacteria"/>
</dbReference>
<dbReference type="Gene3D" id="1.25.40.10">
    <property type="entry name" value="Tetratricopeptide repeat domain"/>
    <property type="match status" value="1"/>
</dbReference>
<dbReference type="EMBL" id="APVH01000015">
    <property type="protein sequence ID" value="EPX83428.1"/>
    <property type="molecule type" value="Genomic_DNA"/>
</dbReference>
<evidence type="ECO:0000256" key="3">
    <source>
        <dbReference type="ARBA" id="ARBA00023125"/>
    </source>
</evidence>
<dbReference type="Proteomes" id="UP000015347">
    <property type="component" value="Unassembled WGS sequence"/>
</dbReference>
<accession>S9QUX1</accession>
<sequence length="548" mass="59076">MKPDIVTKSGSLLIGVYRYDLDSGALVGADGNPVRLRRQSAEVLSVLAAHAGEVVGRERLIDAVWKGVATTDDSLIQCIADIRRALGKDAVETHPKIGYRLVATATPEAPRVAAWTRLPRVMAIVAAIALLATGASLWRGWSGSAPGTADATIVTPDIVPDKTLAVLPFVNLGGGEALQYFGDGLSEDLTTDLAKVSDLTVISFASSGDFTDAEAGFRDIAQDLGVRYLVRGTVRHSGARVRINVSLIDPYKGVNVWAERFDRVRQDPFDVQEDVTRAVVDALSLTLEAEDAPSRVSPDAYFMLLRGLEPLRENTVAGNRLAREYFERALELDPDYARAHAYIAVAHGRDTLFAYSGGHGRSSVQTGLEAAITAIRLEPDLPNAYLALAILNLAIGQHDKALAAARHSIRLNRNFADGYAILAEAGVYGGDLDEALEAIRHAKRLHPHHPASYHWIEGHIRFQIGDAGAARSLLELMVETSPGFVPAFVTLAATYSELGEPERAQSVLAAASALTPDFSVAEYMEATPYADEDRSKRLAKALARLRSD</sequence>
<dbReference type="STRING" id="1123237.Salmuc_02036"/>
<dbReference type="SUPFAM" id="SSF46894">
    <property type="entry name" value="C-terminal effector domain of the bipartite response regulators"/>
    <property type="match status" value="1"/>
</dbReference>
<dbReference type="InterPro" id="IPR019734">
    <property type="entry name" value="TPR_rpt"/>
</dbReference>
<comment type="caution">
    <text evidence="7">The sequence shown here is derived from an EMBL/GenBank/DDBJ whole genome shotgun (WGS) entry which is preliminary data.</text>
</comment>
<dbReference type="GO" id="GO:0006355">
    <property type="term" value="P:regulation of DNA-templated transcription"/>
    <property type="evidence" value="ECO:0007669"/>
    <property type="project" value="InterPro"/>
</dbReference>
<feature type="domain" description="OmpR/PhoB-type" evidence="6">
    <location>
        <begin position="9"/>
        <end position="103"/>
    </location>
</feature>
<dbReference type="eggNOG" id="COG3710">
    <property type="taxonomic scope" value="Bacteria"/>
</dbReference>
<organism evidence="7 8">
    <name type="scientific">Salipiger mucosus DSM 16094</name>
    <dbReference type="NCBI Taxonomy" id="1123237"/>
    <lineage>
        <taxon>Bacteria</taxon>
        <taxon>Pseudomonadati</taxon>
        <taxon>Pseudomonadota</taxon>
        <taxon>Alphaproteobacteria</taxon>
        <taxon>Rhodobacterales</taxon>
        <taxon>Roseobacteraceae</taxon>
        <taxon>Salipiger</taxon>
    </lineage>
</organism>
<keyword evidence="3 5" id="KW-0238">DNA-binding</keyword>
<dbReference type="Pfam" id="PF00486">
    <property type="entry name" value="Trans_reg_C"/>
    <property type="match status" value="1"/>
</dbReference>
<dbReference type="InterPro" id="IPR011990">
    <property type="entry name" value="TPR-like_helical_dom_sf"/>
</dbReference>
<dbReference type="eggNOG" id="COG5616">
    <property type="taxonomic scope" value="Bacteria"/>
</dbReference>
<dbReference type="SUPFAM" id="SSF48452">
    <property type="entry name" value="TPR-like"/>
    <property type="match status" value="1"/>
</dbReference>
<dbReference type="Gene3D" id="1.10.10.10">
    <property type="entry name" value="Winged helix-like DNA-binding domain superfamily/Winged helix DNA-binding domain"/>
    <property type="match status" value="1"/>
</dbReference>
<keyword evidence="8" id="KW-1185">Reference proteome</keyword>
<evidence type="ECO:0000313" key="7">
    <source>
        <dbReference type="EMBL" id="EPX83428.1"/>
    </source>
</evidence>
<dbReference type="GO" id="GO:0000160">
    <property type="term" value="P:phosphorelay signal transduction system"/>
    <property type="evidence" value="ECO:0007669"/>
    <property type="project" value="InterPro"/>
</dbReference>
<dbReference type="Pfam" id="PF13181">
    <property type="entry name" value="TPR_8"/>
    <property type="match status" value="1"/>
</dbReference>
<protein>
    <recommendedName>
        <fullName evidence="6">OmpR/PhoB-type domain-containing protein</fullName>
    </recommendedName>
</protein>
<reference evidence="8" key="1">
    <citation type="journal article" date="2014" name="Stand. Genomic Sci.">
        <title>Genome sequence of the exopolysaccharide-producing Salipiger mucosus type strain (DSM 16094(T)), a moderately halophilic member of the Roseobacter clade.</title>
        <authorList>
            <person name="Riedel T."/>
            <person name="Spring S."/>
            <person name="Fiebig A."/>
            <person name="Petersen J."/>
            <person name="Kyrpides N.C."/>
            <person name="Goker M."/>
            <person name="Klenk H.P."/>
        </authorList>
    </citation>
    <scope>NUCLEOTIDE SEQUENCE [LARGE SCALE GENOMIC DNA]</scope>
    <source>
        <strain evidence="8">DSM 16094</strain>
    </source>
</reference>
<keyword evidence="2 4" id="KW-0802">TPR repeat</keyword>
<dbReference type="AlphaFoldDB" id="S9QUX1"/>
<dbReference type="OrthoDB" id="54411at2"/>
<keyword evidence="1" id="KW-0677">Repeat</keyword>
<dbReference type="InterPro" id="IPR052346">
    <property type="entry name" value="O-mannosyl-transferase_TMTC"/>
</dbReference>
<dbReference type="RefSeq" id="WP_021120057.1">
    <property type="nucleotide sequence ID" value="NZ_KE557274.1"/>
</dbReference>
<dbReference type="HOGENOM" id="CLU_019981_4_0_5"/>
<feature type="DNA-binding region" description="OmpR/PhoB-type" evidence="5">
    <location>
        <begin position="9"/>
        <end position="103"/>
    </location>
</feature>
<dbReference type="CDD" id="cd00383">
    <property type="entry name" value="trans_reg_C"/>
    <property type="match status" value="1"/>
</dbReference>
<evidence type="ECO:0000256" key="4">
    <source>
        <dbReference type="PROSITE-ProRule" id="PRU00339"/>
    </source>
</evidence>
<dbReference type="GO" id="GO:0003677">
    <property type="term" value="F:DNA binding"/>
    <property type="evidence" value="ECO:0007669"/>
    <property type="project" value="UniProtKB-UniRule"/>
</dbReference>
<evidence type="ECO:0000256" key="5">
    <source>
        <dbReference type="PROSITE-ProRule" id="PRU01091"/>
    </source>
</evidence>
<evidence type="ECO:0000313" key="8">
    <source>
        <dbReference type="Proteomes" id="UP000015347"/>
    </source>
</evidence>
<feature type="repeat" description="TPR" evidence="4">
    <location>
        <begin position="416"/>
        <end position="449"/>
    </location>
</feature>
<dbReference type="PROSITE" id="PS51755">
    <property type="entry name" value="OMPR_PHOB"/>
    <property type="match status" value="1"/>
</dbReference>
<evidence type="ECO:0000256" key="2">
    <source>
        <dbReference type="ARBA" id="ARBA00022803"/>
    </source>
</evidence>
<dbReference type="PANTHER" id="PTHR44227:SF3">
    <property type="entry name" value="PROTEIN O-MANNOSYL-TRANSFERASE TMTC4"/>
    <property type="match status" value="1"/>
</dbReference>
<dbReference type="SMART" id="SM00028">
    <property type="entry name" value="TPR"/>
    <property type="match status" value="3"/>
</dbReference>
<dbReference type="InterPro" id="IPR001867">
    <property type="entry name" value="OmpR/PhoB-type_DNA-bd"/>
</dbReference>
<dbReference type="Gene3D" id="3.40.50.10070">
    <property type="entry name" value="TolB, N-terminal domain"/>
    <property type="match status" value="1"/>
</dbReference>
<dbReference type="Pfam" id="PF14559">
    <property type="entry name" value="TPR_19"/>
    <property type="match status" value="1"/>
</dbReference>
<dbReference type="PROSITE" id="PS50005">
    <property type="entry name" value="TPR"/>
    <property type="match status" value="1"/>
</dbReference>
<gene>
    <name evidence="7" type="ORF">Salmuc_02036</name>
</gene>
<dbReference type="InterPro" id="IPR016032">
    <property type="entry name" value="Sig_transdc_resp-reg_C-effctor"/>
</dbReference>
<evidence type="ECO:0000256" key="1">
    <source>
        <dbReference type="ARBA" id="ARBA00022737"/>
    </source>
</evidence>